<evidence type="ECO:0000256" key="5">
    <source>
        <dbReference type="ARBA" id="ARBA00023306"/>
    </source>
</evidence>
<dbReference type="EMBL" id="HE612858">
    <property type="protein sequence ID" value="CCE62239.1"/>
    <property type="molecule type" value="Genomic_DNA"/>
</dbReference>
<dbReference type="Proteomes" id="UP000005666">
    <property type="component" value="Chromosome 3"/>
</dbReference>
<dbReference type="GO" id="GO:0007091">
    <property type="term" value="P:metaphase/anaphase transition of mitotic cell cycle"/>
    <property type="evidence" value="ECO:0007669"/>
    <property type="project" value="EnsemblFungi"/>
</dbReference>
<dbReference type="GO" id="GO:0005680">
    <property type="term" value="C:anaphase-promoting complex"/>
    <property type="evidence" value="ECO:0007669"/>
    <property type="project" value="EnsemblFungi"/>
</dbReference>
<dbReference type="InterPro" id="IPR044554">
    <property type="entry name" value="ANAPC2"/>
</dbReference>
<dbReference type="AlphaFoldDB" id="G8BR63"/>
<keyword evidence="3" id="KW-0498">Mitosis</keyword>
<dbReference type="Gene3D" id="1.10.10.10">
    <property type="entry name" value="Winged helix-like DNA-binding domain superfamily/Winged helix DNA-binding domain"/>
    <property type="match status" value="1"/>
</dbReference>
<proteinExistence type="inferred from homology"/>
<dbReference type="GO" id="GO:0061630">
    <property type="term" value="F:ubiquitin protein ligase activity"/>
    <property type="evidence" value="ECO:0007669"/>
    <property type="project" value="EnsemblFungi"/>
</dbReference>
<dbReference type="GO" id="GO:0031145">
    <property type="term" value="P:anaphase-promoting complex-dependent catabolic process"/>
    <property type="evidence" value="ECO:0007669"/>
    <property type="project" value="EnsemblFungi"/>
</dbReference>
<evidence type="ECO:0000313" key="8">
    <source>
        <dbReference type="EMBL" id="CCE62239.1"/>
    </source>
</evidence>
<gene>
    <name evidence="8" type="primary">TPHA0C00830</name>
    <name evidence="8" type="ordered locus">TPHA_0C00830</name>
</gene>
<dbReference type="InterPro" id="IPR057975">
    <property type="entry name" value="TPR_ANAPC2"/>
</dbReference>
<dbReference type="InterPro" id="IPR036317">
    <property type="entry name" value="Cullin_homology_sf"/>
</dbReference>
<dbReference type="Pfam" id="PF25773">
    <property type="entry name" value="TPR_ANAPC2"/>
    <property type="match status" value="1"/>
</dbReference>
<dbReference type="HOGENOM" id="CLU_357897_0_0_1"/>
<feature type="domain" description="Cullin family profile" evidence="7">
    <location>
        <begin position="467"/>
        <end position="691"/>
    </location>
</feature>
<evidence type="ECO:0000313" key="9">
    <source>
        <dbReference type="Proteomes" id="UP000005666"/>
    </source>
</evidence>
<dbReference type="GO" id="GO:1903473">
    <property type="term" value="P:positive regulation of mitotic actomyosin contractile ring contraction"/>
    <property type="evidence" value="ECO:0007669"/>
    <property type="project" value="EnsemblFungi"/>
</dbReference>
<evidence type="ECO:0000256" key="6">
    <source>
        <dbReference type="PROSITE-ProRule" id="PRU00330"/>
    </source>
</evidence>
<dbReference type="Gene3D" id="3.30.230.130">
    <property type="entry name" value="Cullin, Chain C, Domain 2"/>
    <property type="match status" value="1"/>
</dbReference>
<dbReference type="GO" id="GO:0070979">
    <property type="term" value="P:protein K11-linked ubiquitination"/>
    <property type="evidence" value="ECO:0007669"/>
    <property type="project" value="TreeGrafter"/>
</dbReference>
<dbReference type="InterPro" id="IPR036388">
    <property type="entry name" value="WH-like_DNA-bd_sf"/>
</dbReference>
<protein>
    <recommendedName>
        <fullName evidence="1">Anaphase-promoting complex subunit 2</fullName>
    </recommendedName>
</protein>
<accession>G8BR63</accession>
<evidence type="ECO:0000256" key="3">
    <source>
        <dbReference type="ARBA" id="ARBA00022776"/>
    </source>
</evidence>
<dbReference type="InterPro" id="IPR016158">
    <property type="entry name" value="Cullin_homology"/>
</dbReference>
<dbReference type="PANTHER" id="PTHR45957:SF1">
    <property type="entry name" value="ANAPHASE-PROMOTING COMPLEX SUBUNIT 2"/>
    <property type="match status" value="1"/>
</dbReference>
<dbReference type="Pfam" id="PF08672">
    <property type="entry name" value="ANAPC2"/>
    <property type="match status" value="1"/>
</dbReference>
<comment type="similarity">
    <text evidence="6">Belongs to the cullin family.</text>
</comment>
<sequence>MQYTEVDSIVGNIYELVDSKSCGSSDDIDSLLDWLNPNDPKSNHQLKPPTIRLKKVIKKILLDVNTLGDYDSIETLNSLLRYYYIFQVRLNFFSNLQSITYFKDIIKLEKYYEFPILHVPIFLNNNYIWETELNKIRHYLLRTNLTFRSNLINRLKKLVKEDDFDLAQEIIKWSNEANFSLLSSKQIILNALLDKITMYADKQFTNAWSQRFIIMETYNKFINKYWSNFAVLLNCAEDDHEITKVLYKYFEKQFLRIRSEEIFDICVISYPDSKPTIMELRGLLTQSKISTNILIRLLSEFQLKVLNLSIPTCTILIAYIKTVKSLLILDPTSRYLQSFTSFTNPYLQQKSDIIYILLFAILDLRTDDIKTNPIVKVDQNLLKLLSEELRESHFGINLNFSDVDISDNLENGNNNKNISQLDYAGQESSQLLYSQILNRALTWLPESKLVSPNKSIKMMRKKNLLDILFAIFDDHELFLKRFVELLKQKLFVIKGYNLEESWVQCLRLFKTKFSPNSLDDAPTSTNLETLTGNNDSMYMTNIDVMLWDMRGSKKLTEQMHLIDELDNRINLKIISSLYWQYDMKNEKRKTYYGLLNKMDQTLFNQLDKYSKLYSRLKPGRVLNLLTDQSTIEIDFNFEDNRTVTCECTFENYMSICPFLENEGTSSYTLEELSIITSFGLEDLKISLKFWLDQKILYFDGKTYRPLEYLDRSEIIIESPESNNVNSVMSITNNPLNGFAILGKGNDTIDRPSQENITKCTPDHDKTFNATSQEVSKIKEYVLSILTNLGEQNIEKLYNVLQTTSHDTAIKKVSSVTLENIVTELVENGQILCLPNGLYQLPE</sequence>
<dbReference type="OMA" id="ERYYEFP"/>
<evidence type="ECO:0000256" key="4">
    <source>
        <dbReference type="ARBA" id="ARBA00022786"/>
    </source>
</evidence>
<keyword evidence="5" id="KW-0131">Cell cycle</keyword>
<keyword evidence="9" id="KW-1185">Reference proteome</keyword>
<dbReference type="GeneID" id="11535316"/>
<dbReference type="InterPro" id="IPR014786">
    <property type="entry name" value="ANAPC2_C"/>
</dbReference>
<dbReference type="eggNOG" id="KOG2165">
    <property type="taxonomic scope" value="Eukaryota"/>
</dbReference>
<dbReference type="PANTHER" id="PTHR45957">
    <property type="entry name" value="ANAPHASE-PROMOTING COMPLEX SUBUNIT 2"/>
    <property type="match status" value="1"/>
</dbReference>
<dbReference type="OrthoDB" id="5581181at2759"/>
<name>G8BR63_TETPH</name>
<organism evidence="8 9">
    <name type="scientific">Tetrapisispora phaffii (strain ATCC 24235 / CBS 4417 / NBRC 1672 / NRRL Y-8282 / UCD 70-5)</name>
    <name type="common">Yeast</name>
    <name type="synonym">Fabospora phaffii</name>
    <dbReference type="NCBI Taxonomy" id="1071381"/>
    <lineage>
        <taxon>Eukaryota</taxon>
        <taxon>Fungi</taxon>
        <taxon>Dikarya</taxon>
        <taxon>Ascomycota</taxon>
        <taxon>Saccharomycotina</taxon>
        <taxon>Saccharomycetes</taxon>
        <taxon>Saccharomycetales</taxon>
        <taxon>Saccharomycetaceae</taxon>
        <taxon>Tetrapisispora</taxon>
    </lineage>
</organism>
<keyword evidence="4" id="KW-0833">Ubl conjugation pathway</keyword>
<evidence type="ECO:0000256" key="1">
    <source>
        <dbReference type="ARBA" id="ARBA00016068"/>
    </source>
</evidence>
<evidence type="ECO:0000259" key="7">
    <source>
        <dbReference type="PROSITE" id="PS50069"/>
    </source>
</evidence>
<keyword evidence="2" id="KW-0132">Cell division</keyword>
<dbReference type="RefSeq" id="XP_003684673.1">
    <property type="nucleotide sequence ID" value="XM_003684625.1"/>
</dbReference>
<dbReference type="SUPFAM" id="SSF75632">
    <property type="entry name" value="Cullin homology domain"/>
    <property type="match status" value="1"/>
</dbReference>
<dbReference type="PROSITE" id="PS50069">
    <property type="entry name" value="CULLIN_2"/>
    <property type="match status" value="1"/>
</dbReference>
<dbReference type="STRING" id="1071381.G8BR63"/>
<dbReference type="KEGG" id="tpf:TPHA_0C00830"/>
<evidence type="ECO:0000256" key="2">
    <source>
        <dbReference type="ARBA" id="ARBA00022618"/>
    </source>
</evidence>
<reference evidence="8 9" key="1">
    <citation type="journal article" date="2011" name="Proc. Natl. Acad. Sci. U.S.A.">
        <title>Evolutionary erosion of yeast sex chromosomes by mating-type switching accidents.</title>
        <authorList>
            <person name="Gordon J.L."/>
            <person name="Armisen D."/>
            <person name="Proux-Wera E."/>
            <person name="Oheigeartaigh S.S."/>
            <person name="Byrne K.P."/>
            <person name="Wolfe K.H."/>
        </authorList>
    </citation>
    <scope>NUCLEOTIDE SEQUENCE [LARGE SCALE GENOMIC DNA]</scope>
    <source>
        <strain evidence="9">ATCC 24235 / CBS 4417 / NBRC 1672 / NRRL Y-8282 / UCD 70-5</strain>
    </source>
</reference>
<dbReference type="GO" id="GO:0010458">
    <property type="term" value="P:exit from mitosis"/>
    <property type="evidence" value="ECO:0007669"/>
    <property type="project" value="EnsemblFungi"/>
</dbReference>